<keyword evidence="7" id="KW-1185">Reference proteome</keyword>
<evidence type="ECO:0000256" key="1">
    <source>
        <dbReference type="ARBA" id="ARBA00004479"/>
    </source>
</evidence>
<dbReference type="OrthoDB" id="6285106at2759"/>
<dbReference type="AlphaFoldDB" id="A0A8S1D4T4"/>
<evidence type="ECO:0000313" key="6">
    <source>
        <dbReference type="EMBL" id="CAB3375457.1"/>
    </source>
</evidence>
<dbReference type="InterPro" id="IPR031152">
    <property type="entry name" value="PLXDC"/>
</dbReference>
<sequence>MNSGVLVCFLAILIFKTISAIPTLQRSGLAAPGESAEPEKVGENWLHSRRSNEPGYKKYKYYSSSSKGSQKNLELEDYDGGEIEFDDTDGKHSNRKFKTLSLPFDFPFYGSPVRKVSVMFDGFLTIGDVRSTWAIDGRFIAPFRARFKTSGTNSTVKYVSNELFFSVLWSNLELKMIPTRSATFNEVLAKFTFSATIRPDGMINFAYISVPDLAEFYPSDQGCFAGSSNSIPVIPENTVGVYDDEVKPWGKFDLTSPDKVSNGSTIILTQTCNTQMNCVSCVRLQYDSNGEISCLWCPSNLQCRCSDRYDNERNNCLEVKI</sequence>
<proteinExistence type="predicted"/>
<reference evidence="6 7" key="1">
    <citation type="submission" date="2020-04" db="EMBL/GenBank/DDBJ databases">
        <authorList>
            <person name="Alioto T."/>
            <person name="Alioto T."/>
            <person name="Gomez Garrido J."/>
        </authorList>
    </citation>
    <scope>NUCLEOTIDE SEQUENCE [LARGE SCALE GENOMIC DNA]</scope>
</reference>
<evidence type="ECO:0000256" key="4">
    <source>
        <dbReference type="ARBA" id="ARBA00022989"/>
    </source>
</evidence>
<dbReference type="PANTHER" id="PTHR13055">
    <property type="entry name" value="TUMOR ENDOTHELIAL MARKER 7 RELATED"/>
    <property type="match status" value="1"/>
</dbReference>
<dbReference type="EMBL" id="CADEPI010000112">
    <property type="protein sequence ID" value="CAB3375457.1"/>
    <property type="molecule type" value="Genomic_DNA"/>
</dbReference>
<evidence type="ECO:0000256" key="3">
    <source>
        <dbReference type="ARBA" id="ARBA00022729"/>
    </source>
</evidence>
<organism evidence="6 7">
    <name type="scientific">Cloeon dipterum</name>
    <dbReference type="NCBI Taxonomy" id="197152"/>
    <lineage>
        <taxon>Eukaryota</taxon>
        <taxon>Metazoa</taxon>
        <taxon>Ecdysozoa</taxon>
        <taxon>Arthropoda</taxon>
        <taxon>Hexapoda</taxon>
        <taxon>Insecta</taxon>
        <taxon>Pterygota</taxon>
        <taxon>Palaeoptera</taxon>
        <taxon>Ephemeroptera</taxon>
        <taxon>Pisciforma</taxon>
        <taxon>Baetidae</taxon>
        <taxon>Cloeon</taxon>
    </lineage>
</organism>
<protein>
    <submittedName>
        <fullName evidence="6">Uncharacterized protein</fullName>
    </submittedName>
</protein>
<comment type="subcellular location">
    <subcellularLocation>
        <location evidence="1">Membrane</location>
        <topology evidence="1">Single-pass type I membrane protein</topology>
    </subcellularLocation>
</comment>
<keyword evidence="4" id="KW-0472">Membrane</keyword>
<evidence type="ECO:0000256" key="5">
    <source>
        <dbReference type="SAM" id="SignalP"/>
    </source>
</evidence>
<keyword evidence="2" id="KW-0812">Transmembrane</keyword>
<feature type="signal peptide" evidence="5">
    <location>
        <begin position="1"/>
        <end position="20"/>
    </location>
</feature>
<name>A0A8S1D4T4_9INSE</name>
<dbReference type="GO" id="GO:0016020">
    <property type="term" value="C:membrane"/>
    <property type="evidence" value="ECO:0007669"/>
    <property type="project" value="UniProtKB-SubCell"/>
</dbReference>
<dbReference type="PANTHER" id="PTHR13055:SF12">
    <property type="entry name" value="LD40707P"/>
    <property type="match status" value="1"/>
</dbReference>
<comment type="caution">
    <text evidence="6">The sequence shown here is derived from an EMBL/GenBank/DDBJ whole genome shotgun (WGS) entry which is preliminary data.</text>
</comment>
<accession>A0A8S1D4T4</accession>
<gene>
    <name evidence="6" type="ORF">CLODIP_2_CD00990</name>
</gene>
<keyword evidence="3 5" id="KW-0732">Signal</keyword>
<feature type="chain" id="PRO_5035782466" evidence="5">
    <location>
        <begin position="21"/>
        <end position="321"/>
    </location>
</feature>
<evidence type="ECO:0000313" key="7">
    <source>
        <dbReference type="Proteomes" id="UP000494165"/>
    </source>
</evidence>
<keyword evidence="4" id="KW-1133">Transmembrane helix</keyword>
<evidence type="ECO:0000256" key="2">
    <source>
        <dbReference type="ARBA" id="ARBA00022692"/>
    </source>
</evidence>
<dbReference type="Proteomes" id="UP000494165">
    <property type="component" value="Unassembled WGS sequence"/>
</dbReference>